<dbReference type="GeneID" id="11534322"/>
<evidence type="ECO:0000313" key="1">
    <source>
        <dbReference type="EMBL" id="CCE64788.1"/>
    </source>
</evidence>
<dbReference type="RefSeq" id="XP_003687222.1">
    <property type="nucleotide sequence ID" value="XM_003687174.1"/>
</dbReference>
<proteinExistence type="predicted"/>
<sequence>MGLPQIGEGLINVSGHLTMVTNQKETKIVLKVIESVYELGKSVVGNAKFRVTDTLEWVNMVGVAVGGCCRTSLQEPIRQKNAIQGEAACVLCVASETELTEKLNAENTPTVACRDRVCEMNADSSQLPRTVGGGKKCHVLTRYPNNTTIVITCRQAD</sequence>
<evidence type="ECO:0000313" key="2">
    <source>
        <dbReference type="Proteomes" id="UP000005666"/>
    </source>
</evidence>
<accession>G8BY10</accession>
<protein>
    <submittedName>
        <fullName evidence="1">Uncharacterized protein</fullName>
    </submittedName>
</protein>
<dbReference type="Proteomes" id="UP000005666">
    <property type="component" value="Chromosome 9"/>
</dbReference>
<gene>
    <name evidence="1" type="primary">TPHA0I02870</name>
    <name evidence="1" type="ordered locus">TPHA_0I02870</name>
</gene>
<dbReference type="AlphaFoldDB" id="G8BY10"/>
<dbReference type="HOGENOM" id="CLU_1679139_0_0_1"/>
<dbReference type="KEGG" id="tpf:TPHA_0I02870"/>
<reference evidence="1 2" key="1">
    <citation type="journal article" date="2011" name="Proc. Natl. Acad. Sci. U.S.A.">
        <title>Evolutionary erosion of yeast sex chromosomes by mating-type switching accidents.</title>
        <authorList>
            <person name="Gordon J.L."/>
            <person name="Armisen D."/>
            <person name="Proux-Wera E."/>
            <person name="Oheigeartaigh S.S."/>
            <person name="Byrne K.P."/>
            <person name="Wolfe K.H."/>
        </authorList>
    </citation>
    <scope>NUCLEOTIDE SEQUENCE [LARGE SCALE GENOMIC DNA]</scope>
    <source>
        <strain evidence="2">ATCC 24235 / CBS 4417 / NBRC 1672 / NRRL Y-8282 / UCD 70-5</strain>
    </source>
</reference>
<organism evidence="1 2">
    <name type="scientific">Tetrapisispora phaffii (strain ATCC 24235 / CBS 4417 / NBRC 1672 / NRRL Y-8282 / UCD 70-5)</name>
    <name type="common">Yeast</name>
    <name type="synonym">Fabospora phaffii</name>
    <dbReference type="NCBI Taxonomy" id="1071381"/>
    <lineage>
        <taxon>Eukaryota</taxon>
        <taxon>Fungi</taxon>
        <taxon>Dikarya</taxon>
        <taxon>Ascomycota</taxon>
        <taxon>Saccharomycotina</taxon>
        <taxon>Saccharomycetes</taxon>
        <taxon>Saccharomycetales</taxon>
        <taxon>Saccharomycetaceae</taxon>
        <taxon>Tetrapisispora</taxon>
    </lineage>
</organism>
<name>G8BY10_TETPH</name>
<dbReference type="EMBL" id="HE612864">
    <property type="protein sequence ID" value="CCE64788.1"/>
    <property type="molecule type" value="Genomic_DNA"/>
</dbReference>
<keyword evidence="2" id="KW-1185">Reference proteome</keyword>